<dbReference type="Gene3D" id="2.60.40.10">
    <property type="entry name" value="Immunoglobulins"/>
    <property type="match status" value="1"/>
</dbReference>
<dbReference type="AlphaFoldDB" id="A0A2C9LAI7"/>
<dbReference type="SMART" id="SM00409">
    <property type="entry name" value="IG"/>
    <property type="match status" value="1"/>
</dbReference>
<dbReference type="InterPro" id="IPR003598">
    <property type="entry name" value="Ig_sub2"/>
</dbReference>
<dbReference type="InterPro" id="IPR013783">
    <property type="entry name" value="Ig-like_fold"/>
</dbReference>
<gene>
    <name evidence="5" type="primary">106073800</name>
</gene>
<dbReference type="PANTHER" id="PTHR10075">
    <property type="entry name" value="BASIGIN RELATED"/>
    <property type="match status" value="1"/>
</dbReference>
<accession>A0A2C9LAI7</accession>
<dbReference type="InterPro" id="IPR007567">
    <property type="entry name" value="Mid2_dom"/>
</dbReference>
<keyword evidence="1" id="KW-0393">Immunoglobulin domain</keyword>
<evidence type="ECO:0000256" key="2">
    <source>
        <dbReference type="SAM" id="MobiDB-lite"/>
    </source>
</evidence>
<dbReference type="CDD" id="cd00096">
    <property type="entry name" value="Ig"/>
    <property type="match status" value="1"/>
</dbReference>
<dbReference type="VEuPathDB" id="VectorBase:BGLAX_051975"/>
<dbReference type="SMART" id="SM00408">
    <property type="entry name" value="IGc2"/>
    <property type="match status" value="1"/>
</dbReference>
<feature type="region of interest" description="Disordered" evidence="2">
    <location>
        <begin position="175"/>
        <end position="207"/>
    </location>
</feature>
<keyword evidence="3" id="KW-0472">Membrane</keyword>
<evidence type="ECO:0000256" key="1">
    <source>
        <dbReference type="ARBA" id="ARBA00023319"/>
    </source>
</evidence>
<keyword evidence="3" id="KW-1133">Transmembrane helix</keyword>
<dbReference type="Pfam" id="PF04478">
    <property type="entry name" value="Mid2"/>
    <property type="match status" value="1"/>
</dbReference>
<dbReference type="SUPFAM" id="SSF48726">
    <property type="entry name" value="Immunoglobulin"/>
    <property type="match status" value="1"/>
</dbReference>
<protein>
    <recommendedName>
        <fullName evidence="4">Ig-like domain-containing protein</fullName>
    </recommendedName>
</protein>
<feature type="compositionally biased region" description="Low complexity" evidence="2">
    <location>
        <begin position="175"/>
        <end position="198"/>
    </location>
</feature>
<dbReference type="VEuPathDB" id="VectorBase:BGLB028919"/>
<dbReference type="STRING" id="6526.A0A2C9LAI7"/>
<evidence type="ECO:0000313" key="5">
    <source>
        <dbReference type="EnsemblMetazoa" id="BGLB028919-PA"/>
    </source>
</evidence>
<name>A0A2C9LAI7_BIOGL</name>
<feature type="domain" description="Ig-like" evidence="4">
    <location>
        <begin position="73"/>
        <end position="158"/>
    </location>
</feature>
<keyword evidence="3" id="KW-0812">Transmembrane</keyword>
<dbReference type="PANTHER" id="PTHR10075:SF14">
    <property type="entry name" value="CELL ADHESION MOLECULE DSCAM2-RELATED"/>
    <property type="match status" value="1"/>
</dbReference>
<sequence>MFSTITTTNVSQPGDDKCTVRTQSSVTLKADRLYQNISLACFVINQGSEALATCSNPATDLCAQTDTAVITYPVSSVSVTRYPGSTLYEGTTVTLNCQAEGNPLPTYTWTKVGDENRTLSSVMDGLVSTLTLTSLNKTLDAGDYNCTASNVVKNKNYSAFGVISLVIYEATTPAPTTTTTTTTKKTSTSTGATLSTGTDSPGASTAGDSDKTNIIVGVVVGVGGALIIALIIIIIVCYRRKKNKPKSMVNEPTEKTFNNNTTYNINLANDSMKSPQPDLVAGEKKMNTSSLNSSFDLKNDGLGYADLTYDNRPRSRKPMAINDNGSIYSSEIQMPEV</sequence>
<organism evidence="5 6">
    <name type="scientific">Biomphalaria glabrata</name>
    <name type="common">Bloodfluke planorb</name>
    <name type="synonym">Freshwater snail</name>
    <dbReference type="NCBI Taxonomy" id="6526"/>
    <lineage>
        <taxon>Eukaryota</taxon>
        <taxon>Metazoa</taxon>
        <taxon>Spiralia</taxon>
        <taxon>Lophotrochozoa</taxon>
        <taxon>Mollusca</taxon>
        <taxon>Gastropoda</taxon>
        <taxon>Heterobranchia</taxon>
        <taxon>Euthyneura</taxon>
        <taxon>Panpulmonata</taxon>
        <taxon>Hygrophila</taxon>
        <taxon>Lymnaeoidea</taxon>
        <taxon>Planorbidae</taxon>
        <taxon>Biomphalaria</taxon>
    </lineage>
</organism>
<dbReference type="EnsemblMetazoa" id="BGLB028919-RA">
    <property type="protein sequence ID" value="BGLB028919-PA"/>
    <property type="gene ID" value="BGLB028919"/>
</dbReference>
<dbReference type="InterPro" id="IPR003599">
    <property type="entry name" value="Ig_sub"/>
</dbReference>
<dbReference type="Proteomes" id="UP000076420">
    <property type="component" value="Unassembled WGS sequence"/>
</dbReference>
<dbReference type="PROSITE" id="PS50835">
    <property type="entry name" value="IG_LIKE"/>
    <property type="match status" value="1"/>
</dbReference>
<evidence type="ECO:0000259" key="4">
    <source>
        <dbReference type="PROSITE" id="PS50835"/>
    </source>
</evidence>
<dbReference type="InterPro" id="IPR036179">
    <property type="entry name" value="Ig-like_dom_sf"/>
</dbReference>
<feature type="transmembrane region" description="Helical" evidence="3">
    <location>
        <begin position="214"/>
        <end position="238"/>
    </location>
</feature>
<evidence type="ECO:0000313" key="6">
    <source>
        <dbReference type="Proteomes" id="UP000076420"/>
    </source>
</evidence>
<dbReference type="Pfam" id="PF13927">
    <property type="entry name" value="Ig_3"/>
    <property type="match status" value="1"/>
</dbReference>
<dbReference type="KEGG" id="bgt:106073800"/>
<dbReference type="InterPro" id="IPR007110">
    <property type="entry name" value="Ig-like_dom"/>
</dbReference>
<dbReference type="VEuPathDB" id="VectorBase:BGLAX_035661"/>
<evidence type="ECO:0000256" key="3">
    <source>
        <dbReference type="SAM" id="Phobius"/>
    </source>
</evidence>
<proteinExistence type="predicted"/>
<reference evidence="5" key="1">
    <citation type="submission" date="2020-05" db="UniProtKB">
        <authorList>
            <consortium name="EnsemblMetazoa"/>
        </authorList>
    </citation>
    <scope>IDENTIFICATION</scope>
    <source>
        <strain evidence="5">BB02</strain>
    </source>
</reference>